<dbReference type="EMBL" id="ML119701">
    <property type="protein sequence ID" value="RPA79253.1"/>
    <property type="molecule type" value="Genomic_DNA"/>
</dbReference>
<keyword evidence="4" id="KW-1185">Reference proteome</keyword>
<evidence type="ECO:0000313" key="3">
    <source>
        <dbReference type="EMBL" id="RPA79253.1"/>
    </source>
</evidence>
<evidence type="ECO:0000259" key="2">
    <source>
        <dbReference type="Pfam" id="PF23585"/>
    </source>
</evidence>
<dbReference type="Pfam" id="PF23585">
    <property type="entry name" value="DUF7137"/>
    <property type="match status" value="1"/>
</dbReference>
<dbReference type="InterPro" id="IPR055561">
    <property type="entry name" value="DUF7137"/>
</dbReference>
<feature type="region of interest" description="Disordered" evidence="1">
    <location>
        <begin position="1"/>
        <end position="102"/>
    </location>
</feature>
<proteinExistence type="predicted"/>
<name>A0A3N4HZG8_ASCIM</name>
<organism evidence="3 4">
    <name type="scientific">Ascobolus immersus RN42</name>
    <dbReference type="NCBI Taxonomy" id="1160509"/>
    <lineage>
        <taxon>Eukaryota</taxon>
        <taxon>Fungi</taxon>
        <taxon>Dikarya</taxon>
        <taxon>Ascomycota</taxon>
        <taxon>Pezizomycotina</taxon>
        <taxon>Pezizomycetes</taxon>
        <taxon>Pezizales</taxon>
        <taxon>Ascobolaceae</taxon>
        <taxon>Ascobolus</taxon>
    </lineage>
</organism>
<feature type="compositionally biased region" description="Low complexity" evidence="1">
    <location>
        <begin position="88"/>
        <end position="99"/>
    </location>
</feature>
<accession>A0A3N4HZG8</accession>
<dbReference type="Proteomes" id="UP000275078">
    <property type="component" value="Unassembled WGS sequence"/>
</dbReference>
<feature type="compositionally biased region" description="Acidic residues" evidence="1">
    <location>
        <begin position="45"/>
        <end position="60"/>
    </location>
</feature>
<dbReference type="AlphaFoldDB" id="A0A3N4HZG8"/>
<dbReference type="STRING" id="1160509.A0A3N4HZG8"/>
<feature type="domain" description="DUF7137" evidence="2">
    <location>
        <begin position="107"/>
        <end position="237"/>
    </location>
</feature>
<evidence type="ECO:0000256" key="1">
    <source>
        <dbReference type="SAM" id="MobiDB-lite"/>
    </source>
</evidence>
<sequence>MVAATNAQPEHDGVHLPVLRRADATTSGSDYKPTAGVGESMNGEVDADLPEEEPEEEPEEDPKKDTKSETGTGKTTKTASGDDDEPTKTSSSSKTTSTKVRVGVHDRHGGINMIEPDIFQAPFIYKLGDVITFKWNMTSVKATPTAINVEAYNDANKHYYTIAGNISAKETSVEWDTEKDLDAEFPLMEARYTLNIYDAAAATKTEQAKAGGLNPFRNLQFGLYKPKAPVKNEDFKCIGCSSASGLRVAMGTTILATASAMYFVFARAL</sequence>
<protein>
    <recommendedName>
        <fullName evidence="2">DUF7137 domain-containing protein</fullName>
    </recommendedName>
</protein>
<dbReference type="PANTHER" id="PTHR42028:SF1">
    <property type="entry name" value="YALI0E30657P"/>
    <property type="match status" value="1"/>
</dbReference>
<reference evidence="3 4" key="1">
    <citation type="journal article" date="2018" name="Nat. Ecol. Evol.">
        <title>Pezizomycetes genomes reveal the molecular basis of ectomycorrhizal truffle lifestyle.</title>
        <authorList>
            <person name="Murat C."/>
            <person name="Payen T."/>
            <person name="Noel B."/>
            <person name="Kuo A."/>
            <person name="Morin E."/>
            <person name="Chen J."/>
            <person name="Kohler A."/>
            <person name="Krizsan K."/>
            <person name="Balestrini R."/>
            <person name="Da Silva C."/>
            <person name="Montanini B."/>
            <person name="Hainaut M."/>
            <person name="Levati E."/>
            <person name="Barry K.W."/>
            <person name="Belfiori B."/>
            <person name="Cichocki N."/>
            <person name="Clum A."/>
            <person name="Dockter R.B."/>
            <person name="Fauchery L."/>
            <person name="Guy J."/>
            <person name="Iotti M."/>
            <person name="Le Tacon F."/>
            <person name="Lindquist E.A."/>
            <person name="Lipzen A."/>
            <person name="Malagnac F."/>
            <person name="Mello A."/>
            <person name="Molinier V."/>
            <person name="Miyauchi S."/>
            <person name="Poulain J."/>
            <person name="Riccioni C."/>
            <person name="Rubini A."/>
            <person name="Sitrit Y."/>
            <person name="Splivallo R."/>
            <person name="Traeger S."/>
            <person name="Wang M."/>
            <person name="Zifcakova L."/>
            <person name="Wipf D."/>
            <person name="Zambonelli A."/>
            <person name="Paolocci F."/>
            <person name="Nowrousian M."/>
            <person name="Ottonello S."/>
            <person name="Baldrian P."/>
            <person name="Spatafora J.W."/>
            <person name="Henrissat B."/>
            <person name="Nagy L.G."/>
            <person name="Aury J.M."/>
            <person name="Wincker P."/>
            <person name="Grigoriev I.V."/>
            <person name="Bonfante P."/>
            <person name="Martin F.M."/>
        </authorList>
    </citation>
    <scope>NUCLEOTIDE SEQUENCE [LARGE SCALE GENOMIC DNA]</scope>
    <source>
        <strain evidence="3 4">RN42</strain>
    </source>
</reference>
<feature type="compositionally biased region" description="Low complexity" evidence="1">
    <location>
        <begin position="69"/>
        <end position="79"/>
    </location>
</feature>
<gene>
    <name evidence="3" type="ORF">BJ508DRAFT_308521</name>
</gene>
<evidence type="ECO:0000313" key="4">
    <source>
        <dbReference type="Proteomes" id="UP000275078"/>
    </source>
</evidence>
<dbReference type="OrthoDB" id="2435509at2759"/>
<dbReference type="PANTHER" id="PTHR42028">
    <property type="entry name" value="CHROMOSOME 1, WHOLE GENOME SHOTGUN SEQUENCE"/>
    <property type="match status" value="1"/>
</dbReference>